<dbReference type="PANTHER" id="PTHR32301:SF6">
    <property type="entry name" value="GOLVESIN-RELATED"/>
    <property type="match status" value="1"/>
</dbReference>
<evidence type="ECO:0000313" key="3">
    <source>
        <dbReference type="Proteomes" id="UP001054902"/>
    </source>
</evidence>
<sequence length="516" mass="59343">MQVPNSSNEGSDPDSKGFPTSANKQEFVISDEDIEEANQEIDLLGADPLTTNSPKGSDEPPIPSVFDDTPSRDVSNHSVSSSSDYNADNEIDYESDRTDNSLTRRNNYGIALDDELVNHVLSGSEERHRQRRNGQMKKYCKYVTLVFLAFVCFEMIQKGNFWVWHDIASHGSAFHYNDEEYLDEADTGHSVFDTPVAISPNYKFPPAFSAAADVRGTKSYQKNTEMPLFVALQWPFHASDFYVEDIVGLCYDMVIASNKPLPPGVSNGIESHKYFPYTDEETGKKYVNIDFSKDEHYALARNQHWNPNDLADAWFSDRIHAAGTIYFSSFGDEHKMRLFTVMTHPVDRLVAEYYHFTQTAVEDVLKEMPFEEFINSKYYTHNYVTRHISACWDGNGDLSDESIDNDQMCLQGAKEVLRTKFIVGTHKDIPADMELFEDYFFWRRSTDTIKECRKNNFKKELDREMDMYNFIGHSIPEGSDLFNEVVKSNHLDMELYAFAVELNKAQRAWIPRQEMN</sequence>
<dbReference type="Gene3D" id="3.40.50.300">
    <property type="entry name" value="P-loop containing nucleotide triphosphate hydrolases"/>
    <property type="match status" value="1"/>
</dbReference>
<protein>
    <submittedName>
        <fullName evidence="2">Uncharacterized protein</fullName>
    </submittedName>
</protein>
<organism evidence="2 3">
    <name type="scientific">Chaetoceros tenuissimus</name>
    <dbReference type="NCBI Taxonomy" id="426638"/>
    <lineage>
        <taxon>Eukaryota</taxon>
        <taxon>Sar</taxon>
        <taxon>Stramenopiles</taxon>
        <taxon>Ochrophyta</taxon>
        <taxon>Bacillariophyta</taxon>
        <taxon>Coscinodiscophyceae</taxon>
        <taxon>Chaetocerotophycidae</taxon>
        <taxon>Chaetocerotales</taxon>
        <taxon>Chaetocerotaceae</taxon>
        <taxon>Chaetoceros</taxon>
    </lineage>
</organism>
<reference evidence="2 3" key="1">
    <citation type="journal article" date="2021" name="Sci. Rep.">
        <title>The genome of the diatom Chaetoceros tenuissimus carries an ancient integrated fragment of an extant virus.</title>
        <authorList>
            <person name="Hongo Y."/>
            <person name="Kimura K."/>
            <person name="Takaki Y."/>
            <person name="Yoshida Y."/>
            <person name="Baba S."/>
            <person name="Kobayashi G."/>
            <person name="Nagasaki K."/>
            <person name="Hano T."/>
            <person name="Tomaru Y."/>
        </authorList>
    </citation>
    <scope>NUCLEOTIDE SEQUENCE [LARGE SCALE GENOMIC DNA]</scope>
    <source>
        <strain evidence="2 3">NIES-3715</strain>
    </source>
</reference>
<keyword evidence="3" id="KW-1185">Reference proteome</keyword>
<comment type="caution">
    <text evidence="2">The sequence shown here is derived from an EMBL/GenBank/DDBJ whole genome shotgun (WGS) entry which is preliminary data.</text>
</comment>
<dbReference type="PANTHER" id="PTHR32301">
    <property type="entry name" value="COUNTIN RECEPTOR CNR3-RELATED"/>
    <property type="match status" value="1"/>
</dbReference>
<evidence type="ECO:0000256" key="1">
    <source>
        <dbReference type="SAM" id="MobiDB-lite"/>
    </source>
</evidence>
<feature type="compositionally biased region" description="Acidic residues" evidence="1">
    <location>
        <begin position="29"/>
        <end position="39"/>
    </location>
</feature>
<feature type="region of interest" description="Disordered" evidence="1">
    <location>
        <begin position="1"/>
        <end position="102"/>
    </location>
</feature>
<dbReference type="Proteomes" id="UP001054902">
    <property type="component" value="Unassembled WGS sequence"/>
</dbReference>
<dbReference type="InterPro" id="IPR027417">
    <property type="entry name" value="P-loop_NTPase"/>
</dbReference>
<dbReference type="EMBL" id="BLLK01000020">
    <property type="protein sequence ID" value="GFH45385.1"/>
    <property type="molecule type" value="Genomic_DNA"/>
</dbReference>
<evidence type="ECO:0000313" key="2">
    <source>
        <dbReference type="EMBL" id="GFH45385.1"/>
    </source>
</evidence>
<name>A0AAD3CHS1_9STRA</name>
<feature type="compositionally biased region" description="Polar residues" evidence="1">
    <location>
        <begin position="1"/>
        <end position="10"/>
    </location>
</feature>
<gene>
    <name evidence="2" type="ORF">CTEN210_01859</name>
</gene>
<dbReference type="AlphaFoldDB" id="A0AAD3CHS1"/>
<proteinExistence type="predicted"/>
<accession>A0AAD3CHS1</accession>
<dbReference type="InterPro" id="IPR053259">
    <property type="entry name" value="Golvesin-related_Golgi"/>
</dbReference>